<dbReference type="EMBL" id="JAPDRP010000017">
    <property type="protein sequence ID" value="KAJ9640482.1"/>
    <property type="molecule type" value="Genomic_DNA"/>
</dbReference>
<protein>
    <submittedName>
        <fullName evidence="1">Uncharacterized protein</fullName>
    </submittedName>
</protein>
<gene>
    <name evidence="1" type="ORF">H2199_006021</name>
</gene>
<evidence type="ECO:0000313" key="2">
    <source>
        <dbReference type="Proteomes" id="UP001172680"/>
    </source>
</evidence>
<comment type="caution">
    <text evidence="1">The sequence shown here is derived from an EMBL/GenBank/DDBJ whole genome shotgun (WGS) entry which is preliminary data.</text>
</comment>
<reference evidence="1" key="1">
    <citation type="submission" date="2022-10" db="EMBL/GenBank/DDBJ databases">
        <title>Culturing micro-colonial fungi from biological soil crusts in the Mojave desert and describing Neophaeococcomyces mojavensis, and introducing the new genera and species Taxawa tesnikishii.</title>
        <authorList>
            <person name="Kurbessoian T."/>
            <person name="Stajich J.E."/>
        </authorList>
    </citation>
    <scope>NUCLEOTIDE SEQUENCE</scope>
    <source>
        <strain evidence="1">JES_115</strain>
    </source>
</reference>
<proteinExistence type="predicted"/>
<sequence length="315" mass="35294">MAGPSLHHRRLSSVQQQPGFMGALARFWQRSYASDYIGLAMIMAAFALLRLFMEPFHRMFSLDNLTIQYPHAEVERVPVPFLFLYAGAIPLVLLIIWAVVLRPTIHKAHVTILGFIISLILTAFLTDVVKNSVGRPRPDLIARCKPEPGTPVHSLVTFEICTETDHHVLHDGWRSFPSGHSSFAFSGLGYLALFLAGQLCVFRPRTDLARALLALAPMLGAALIAISRCEDYRHDVYDVTAGSLLGFGIALFTYRRYYPPLRNRLCDTPYPNPSDAIEGRRKTKDEEGGKRDPTDFEVDEDDEGESIPLNNIDRA</sequence>
<name>A0ACC2YYS3_9PEZI</name>
<dbReference type="Proteomes" id="UP001172680">
    <property type="component" value="Unassembled WGS sequence"/>
</dbReference>
<evidence type="ECO:0000313" key="1">
    <source>
        <dbReference type="EMBL" id="KAJ9640482.1"/>
    </source>
</evidence>
<organism evidence="1 2">
    <name type="scientific">Coniosporium tulheliwenetii</name>
    <dbReference type="NCBI Taxonomy" id="3383036"/>
    <lineage>
        <taxon>Eukaryota</taxon>
        <taxon>Fungi</taxon>
        <taxon>Dikarya</taxon>
        <taxon>Ascomycota</taxon>
        <taxon>Pezizomycotina</taxon>
        <taxon>Dothideomycetes</taxon>
        <taxon>Dothideomycetes incertae sedis</taxon>
        <taxon>Coniosporium</taxon>
    </lineage>
</organism>
<keyword evidence="2" id="KW-1185">Reference proteome</keyword>
<accession>A0ACC2YYS3</accession>